<reference evidence="3" key="2">
    <citation type="journal article" date="2018" name="ISME J.">
        <title>A dynamic microbial community with high functional redundancy inhabits the cold, oxic subseafloor aquifer.</title>
        <authorList>
            <person name="Tully B.J."/>
            <person name="Wheat C.G."/>
            <person name="Glazer B.T."/>
            <person name="Huber J.A."/>
        </authorList>
    </citation>
    <scope>NUCLEOTIDE SEQUENCE</scope>
    <source>
        <strain evidence="3">NORP83</strain>
    </source>
</reference>
<evidence type="ECO:0000259" key="2">
    <source>
        <dbReference type="Pfam" id="PF12172"/>
    </source>
</evidence>
<dbReference type="InterPro" id="IPR022002">
    <property type="entry name" value="ChsH2_Znr"/>
</dbReference>
<dbReference type="PANTHER" id="PTHR34075">
    <property type="entry name" value="BLR3430 PROTEIN"/>
    <property type="match status" value="1"/>
</dbReference>
<dbReference type="AlphaFoldDB" id="A0A2A4YYW5"/>
<comment type="caution">
    <text evidence="3">The sequence shown here is derived from an EMBL/GenBank/DDBJ whole genome shotgun (WGS) entry which is preliminary data.</text>
</comment>
<name>A0A2A4YYW5_9PROT</name>
<reference key="1">
    <citation type="submission" date="2017-08" db="EMBL/GenBank/DDBJ databases">
        <title>A dynamic microbial community with high functional redundancy inhabits the cold, oxic subseafloor aquifer.</title>
        <authorList>
            <person name="Tully B.J."/>
            <person name="Wheat C.G."/>
            <person name="Glazer B.T."/>
            <person name="Huber J.A."/>
        </authorList>
    </citation>
    <scope>NUCLEOTIDE SEQUENCE [LARGE SCALE GENOMIC DNA]</scope>
</reference>
<feature type="domain" description="ChsH2 C-terminal OB-fold" evidence="1">
    <location>
        <begin position="57"/>
        <end position="114"/>
    </location>
</feature>
<dbReference type="EMBL" id="NVUS01000013">
    <property type="protein sequence ID" value="PCJ00069.1"/>
    <property type="molecule type" value="Genomic_DNA"/>
</dbReference>
<dbReference type="InterPro" id="IPR002878">
    <property type="entry name" value="ChsH2_C"/>
</dbReference>
<dbReference type="InterPro" id="IPR052513">
    <property type="entry name" value="Thioester_dehydratase-like"/>
</dbReference>
<dbReference type="SUPFAM" id="SSF50249">
    <property type="entry name" value="Nucleic acid-binding proteins"/>
    <property type="match status" value="1"/>
</dbReference>
<dbReference type="GO" id="GO:0003677">
    <property type="term" value="F:DNA binding"/>
    <property type="evidence" value="ECO:0007669"/>
    <property type="project" value="UniProtKB-KW"/>
</dbReference>
<organism evidence="3">
    <name type="scientific">OCS116 cluster bacterium</name>
    <dbReference type="NCBI Taxonomy" id="2030921"/>
    <lineage>
        <taxon>Bacteria</taxon>
        <taxon>Pseudomonadati</taxon>
        <taxon>Pseudomonadota</taxon>
        <taxon>Alphaproteobacteria</taxon>
        <taxon>OCS116 cluster</taxon>
    </lineage>
</organism>
<sequence length="146" mass="16761">MNQSVKFKNPIIDAESEYFWQGADEKKLRLKTCNDCQKTHYHPRSHCPFCFSSNTDWIEARGTAIVYSFSTMRRVETPYTIAYVELEEGPKILTNIVNCPPNQLHIGQPVKLTFLPSENGQLIPVFEPAKHNIHLDHIISSDSIRS</sequence>
<dbReference type="Pfam" id="PF01796">
    <property type="entry name" value="OB_ChsH2_C"/>
    <property type="match status" value="1"/>
</dbReference>
<dbReference type="InterPro" id="IPR012340">
    <property type="entry name" value="NA-bd_OB-fold"/>
</dbReference>
<feature type="domain" description="ChsH2 rubredoxin-like zinc ribbon" evidence="2">
    <location>
        <begin position="20"/>
        <end position="55"/>
    </location>
</feature>
<protein>
    <submittedName>
        <fullName evidence="3">DNA-binding protein</fullName>
    </submittedName>
</protein>
<gene>
    <name evidence="3" type="ORF">COB13_10785</name>
</gene>
<dbReference type="Gene3D" id="6.10.30.10">
    <property type="match status" value="1"/>
</dbReference>
<keyword evidence="3" id="KW-0238">DNA-binding</keyword>
<accession>A0A2A4YYW5</accession>
<dbReference type="PANTHER" id="PTHR34075:SF5">
    <property type="entry name" value="BLR3430 PROTEIN"/>
    <property type="match status" value="1"/>
</dbReference>
<proteinExistence type="predicted"/>
<evidence type="ECO:0000259" key="1">
    <source>
        <dbReference type="Pfam" id="PF01796"/>
    </source>
</evidence>
<dbReference type="Pfam" id="PF12172">
    <property type="entry name" value="zf-ChsH2"/>
    <property type="match status" value="1"/>
</dbReference>
<evidence type="ECO:0000313" key="3">
    <source>
        <dbReference type="EMBL" id="PCJ00069.1"/>
    </source>
</evidence>